<keyword evidence="2" id="KW-1185">Reference proteome</keyword>
<sequence>MTMLTPPCPLKLIEVKKEKGLKHWSVPVGIPKLPTPSARPTKPSVLELKARPLKFLLLKKKKPLALSEKEVVEAFRRFYPSGRLASLSLTPALEVTAKGSFSIIEGFKCFLAIEQLVVSFQEELLVYERMRVNVEA</sequence>
<dbReference type="Proteomes" id="UP001064489">
    <property type="component" value="Chromosome 2"/>
</dbReference>
<name>A0AAD5IFY9_ACENE</name>
<reference evidence="1" key="1">
    <citation type="journal article" date="2022" name="Plant J.">
        <title>Strategies of tolerance reflected in two North American maple genomes.</title>
        <authorList>
            <person name="McEvoy S.L."/>
            <person name="Sezen U.U."/>
            <person name="Trouern-Trend A."/>
            <person name="McMahon S.M."/>
            <person name="Schaberg P.G."/>
            <person name="Yang J."/>
            <person name="Wegrzyn J.L."/>
            <person name="Swenson N.G."/>
        </authorList>
    </citation>
    <scope>NUCLEOTIDE SEQUENCE</scope>
    <source>
        <strain evidence="1">91603</strain>
    </source>
</reference>
<comment type="caution">
    <text evidence="1">The sequence shown here is derived from an EMBL/GenBank/DDBJ whole genome shotgun (WGS) entry which is preliminary data.</text>
</comment>
<dbReference type="EMBL" id="JAJSOW010000106">
    <property type="protein sequence ID" value="KAI9160274.1"/>
    <property type="molecule type" value="Genomic_DNA"/>
</dbReference>
<evidence type="ECO:0000313" key="1">
    <source>
        <dbReference type="EMBL" id="KAI9160274.1"/>
    </source>
</evidence>
<evidence type="ECO:0000313" key="2">
    <source>
        <dbReference type="Proteomes" id="UP001064489"/>
    </source>
</evidence>
<organism evidence="1 2">
    <name type="scientific">Acer negundo</name>
    <name type="common">Box elder</name>
    <dbReference type="NCBI Taxonomy" id="4023"/>
    <lineage>
        <taxon>Eukaryota</taxon>
        <taxon>Viridiplantae</taxon>
        <taxon>Streptophyta</taxon>
        <taxon>Embryophyta</taxon>
        <taxon>Tracheophyta</taxon>
        <taxon>Spermatophyta</taxon>
        <taxon>Magnoliopsida</taxon>
        <taxon>eudicotyledons</taxon>
        <taxon>Gunneridae</taxon>
        <taxon>Pentapetalae</taxon>
        <taxon>rosids</taxon>
        <taxon>malvids</taxon>
        <taxon>Sapindales</taxon>
        <taxon>Sapindaceae</taxon>
        <taxon>Hippocastanoideae</taxon>
        <taxon>Acereae</taxon>
        <taxon>Acer</taxon>
    </lineage>
</organism>
<proteinExistence type="predicted"/>
<gene>
    <name evidence="1" type="ORF">LWI28_006745</name>
</gene>
<dbReference type="AlphaFoldDB" id="A0AAD5IFY9"/>
<accession>A0AAD5IFY9</accession>
<protein>
    <submittedName>
        <fullName evidence="1">Uncharacterized protein</fullName>
    </submittedName>
</protein>
<reference evidence="1" key="2">
    <citation type="submission" date="2023-02" db="EMBL/GenBank/DDBJ databases">
        <authorList>
            <person name="Swenson N.G."/>
            <person name="Wegrzyn J.L."/>
            <person name="Mcevoy S.L."/>
        </authorList>
    </citation>
    <scope>NUCLEOTIDE SEQUENCE</scope>
    <source>
        <strain evidence="1">91603</strain>
        <tissue evidence="1">Leaf</tissue>
    </source>
</reference>